<gene>
    <name evidence="11" type="ORF">D7Z54_02785</name>
</gene>
<keyword evidence="4" id="KW-0902">Two-component regulatory system</keyword>
<keyword evidence="3 8" id="KW-0597">Phosphoprotein</keyword>
<evidence type="ECO:0000256" key="1">
    <source>
        <dbReference type="ARBA" id="ARBA00004496"/>
    </source>
</evidence>
<dbReference type="InterPro" id="IPR009057">
    <property type="entry name" value="Homeodomain-like_sf"/>
</dbReference>
<dbReference type="OrthoDB" id="9794370at2"/>
<dbReference type="CDD" id="cd17536">
    <property type="entry name" value="REC_YesN-like"/>
    <property type="match status" value="1"/>
</dbReference>
<dbReference type="InterPro" id="IPR018060">
    <property type="entry name" value="HTH_AraC"/>
</dbReference>
<evidence type="ECO:0000256" key="4">
    <source>
        <dbReference type="ARBA" id="ARBA00023012"/>
    </source>
</evidence>
<dbReference type="PROSITE" id="PS01124">
    <property type="entry name" value="HTH_ARAC_FAMILY_2"/>
    <property type="match status" value="1"/>
</dbReference>
<dbReference type="Proteomes" id="UP000275076">
    <property type="component" value="Unassembled WGS sequence"/>
</dbReference>
<sequence>MYEVMVVDDEINILEGIATMVDWQSCGTCLASKAYNGQMAFDIIQQTPPDIIVTDIKMPGLNGIELIEKVHSYFPNIRFIVLSGYDEFTFAKTAMKCGVKHYLLKPSNEKKIEEAIQEVVADLDMNSENEAFIESIRTKLNKVIPKAKEQFLREFIINRKYNIKEWTYYQELFGLEKESGPFRLIGCVIDNDFEYEHLFTLKEIMNKQLADSQNILLSTIISERIVLLVENSEVEEVIEQVKIVKKEWKSLTEDSFTTAVSGKSDLANLHLLYQEILEGLTYRFYLGRGGIVTSEDIQNEDNRPKGFSFDHENLLLAIRSGNKKETAAYLEHFFEELKKTRLDIQVVRTHCLELFMSFIRQTRTEVMEEMFQYVHRFHTSSTLQDIETFIKQIAIEIAEVNYDAKRETQNQLVNQVIDYAKKHLEEESLSLSSIASDVFYMNSDYLGKLFKKETGQKFSTYLMEERMKTAITMIEQSEEVKMFEVAESVGFGNNPRYFSQVFKKHTGSTPTDYKKALYLN</sequence>
<dbReference type="GO" id="GO:0000160">
    <property type="term" value="P:phosphorelay signal transduction system"/>
    <property type="evidence" value="ECO:0007669"/>
    <property type="project" value="UniProtKB-KW"/>
</dbReference>
<dbReference type="GO" id="GO:0005737">
    <property type="term" value="C:cytoplasm"/>
    <property type="evidence" value="ECO:0007669"/>
    <property type="project" value="UniProtKB-SubCell"/>
</dbReference>
<dbReference type="InterPro" id="IPR001789">
    <property type="entry name" value="Sig_transdc_resp-reg_receiver"/>
</dbReference>
<protein>
    <submittedName>
        <fullName evidence="11">Response regulator</fullName>
    </submittedName>
</protein>
<feature type="domain" description="HTH araC/xylS-type" evidence="9">
    <location>
        <begin position="414"/>
        <end position="516"/>
    </location>
</feature>
<evidence type="ECO:0000259" key="9">
    <source>
        <dbReference type="PROSITE" id="PS01124"/>
    </source>
</evidence>
<comment type="caution">
    <text evidence="11">The sequence shown here is derived from an EMBL/GenBank/DDBJ whole genome shotgun (WGS) entry which is preliminary data.</text>
</comment>
<evidence type="ECO:0000256" key="3">
    <source>
        <dbReference type="ARBA" id="ARBA00022553"/>
    </source>
</evidence>
<evidence type="ECO:0000256" key="6">
    <source>
        <dbReference type="ARBA" id="ARBA00023125"/>
    </source>
</evidence>
<evidence type="ECO:0000256" key="5">
    <source>
        <dbReference type="ARBA" id="ARBA00023015"/>
    </source>
</evidence>
<keyword evidence="6" id="KW-0238">DNA-binding</keyword>
<evidence type="ECO:0000313" key="11">
    <source>
        <dbReference type="EMBL" id="RSL34781.1"/>
    </source>
</evidence>
<dbReference type="SUPFAM" id="SSF52172">
    <property type="entry name" value="CheY-like"/>
    <property type="match status" value="1"/>
</dbReference>
<reference evidence="11 12" key="1">
    <citation type="submission" date="2018-10" db="EMBL/GenBank/DDBJ databases">
        <title>Draft genome sequence of Bacillus salarius IM0101, isolated from a hypersaline soil in Inner Mongolia, China.</title>
        <authorList>
            <person name="Yamprayoonswat W."/>
            <person name="Boonvisut S."/>
            <person name="Jumpathong W."/>
            <person name="Sittihan S."/>
            <person name="Ruangsuj P."/>
            <person name="Wanthongcharoen S."/>
            <person name="Thongpramul N."/>
            <person name="Pimmason S."/>
            <person name="Yu B."/>
            <person name="Yasawong M."/>
        </authorList>
    </citation>
    <scope>NUCLEOTIDE SEQUENCE [LARGE SCALE GENOMIC DNA]</scope>
    <source>
        <strain evidence="11 12">IM0101</strain>
    </source>
</reference>
<dbReference type="InterPro" id="IPR051552">
    <property type="entry name" value="HptR"/>
</dbReference>
<dbReference type="RefSeq" id="WP_125554235.1">
    <property type="nucleotide sequence ID" value="NZ_RBVX01000002.1"/>
</dbReference>
<keyword evidence="2" id="KW-0963">Cytoplasm</keyword>
<dbReference type="SMART" id="SM00448">
    <property type="entry name" value="REC"/>
    <property type="match status" value="1"/>
</dbReference>
<evidence type="ECO:0000256" key="7">
    <source>
        <dbReference type="ARBA" id="ARBA00023163"/>
    </source>
</evidence>
<evidence type="ECO:0000313" key="12">
    <source>
        <dbReference type="Proteomes" id="UP000275076"/>
    </source>
</evidence>
<accession>A0A3R9QPK2</accession>
<dbReference type="EMBL" id="RBVX01000002">
    <property type="protein sequence ID" value="RSL34781.1"/>
    <property type="molecule type" value="Genomic_DNA"/>
</dbReference>
<feature type="domain" description="Response regulatory" evidence="10">
    <location>
        <begin position="3"/>
        <end position="120"/>
    </location>
</feature>
<dbReference type="PROSITE" id="PS50110">
    <property type="entry name" value="RESPONSE_REGULATORY"/>
    <property type="match status" value="1"/>
</dbReference>
<dbReference type="GO" id="GO:0003700">
    <property type="term" value="F:DNA-binding transcription factor activity"/>
    <property type="evidence" value="ECO:0007669"/>
    <property type="project" value="InterPro"/>
</dbReference>
<proteinExistence type="predicted"/>
<dbReference type="Gene3D" id="1.10.10.60">
    <property type="entry name" value="Homeodomain-like"/>
    <property type="match status" value="2"/>
</dbReference>
<dbReference type="SUPFAM" id="SSF46689">
    <property type="entry name" value="Homeodomain-like"/>
    <property type="match status" value="1"/>
</dbReference>
<evidence type="ECO:0000259" key="10">
    <source>
        <dbReference type="PROSITE" id="PS50110"/>
    </source>
</evidence>
<dbReference type="GO" id="GO:0043565">
    <property type="term" value="F:sequence-specific DNA binding"/>
    <property type="evidence" value="ECO:0007669"/>
    <property type="project" value="InterPro"/>
</dbReference>
<dbReference type="AlphaFoldDB" id="A0A3R9QPK2"/>
<keyword evidence="12" id="KW-1185">Reference proteome</keyword>
<comment type="subcellular location">
    <subcellularLocation>
        <location evidence="1">Cytoplasm</location>
    </subcellularLocation>
</comment>
<dbReference type="SMART" id="SM00342">
    <property type="entry name" value="HTH_ARAC"/>
    <property type="match status" value="1"/>
</dbReference>
<dbReference type="Pfam" id="PF00072">
    <property type="entry name" value="Response_reg"/>
    <property type="match status" value="1"/>
</dbReference>
<keyword evidence="5" id="KW-0805">Transcription regulation</keyword>
<dbReference type="PANTHER" id="PTHR42713:SF3">
    <property type="entry name" value="TRANSCRIPTIONAL REGULATORY PROTEIN HPTR"/>
    <property type="match status" value="1"/>
</dbReference>
<name>A0A3R9QPK2_9BACI</name>
<evidence type="ECO:0000256" key="8">
    <source>
        <dbReference type="PROSITE-ProRule" id="PRU00169"/>
    </source>
</evidence>
<feature type="modified residue" description="4-aspartylphosphate" evidence="8">
    <location>
        <position position="55"/>
    </location>
</feature>
<dbReference type="PANTHER" id="PTHR42713">
    <property type="entry name" value="HISTIDINE KINASE-RELATED"/>
    <property type="match status" value="1"/>
</dbReference>
<evidence type="ECO:0000256" key="2">
    <source>
        <dbReference type="ARBA" id="ARBA00022490"/>
    </source>
</evidence>
<organism evidence="11 12">
    <name type="scientific">Salibacterium salarium</name>
    <dbReference type="NCBI Taxonomy" id="284579"/>
    <lineage>
        <taxon>Bacteria</taxon>
        <taxon>Bacillati</taxon>
        <taxon>Bacillota</taxon>
        <taxon>Bacilli</taxon>
        <taxon>Bacillales</taxon>
        <taxon>Bacillaceae</taxon>
    </lineage>
</organism>
<dbReference type="Pfam" id="PF12833">
    <property type="entry name" value="HTH_18"/>
    <property type="match status" value="1"/>
</dbReference>
<dbReference type="Gene3D" id="3.40.50.2300">
    <property type="match status" value="1"/>
</dbReference>
<dbReference type="InterPro" id="IPR011006">
    <property type="entry name" value="CheY-like_superfamily"/>
</dbReference>
<keyword evidence="7" id="KW-0804">Transcription</keyword>